<dbReference type="SUPFAM" id="SSF50475">
    <property type="entry name" value="FMN-binding split barrel"/>
    <property type="match status" value="1"/>
</dbReference>
<evidence type="ECO:0008006" key="2">
    <source>
        <dbReference type="Google" id="ProtNLM"/>
    </source>
</evidence>
<reference evidence="1" key="1">
    <citation type="journal article" date="2011" name="Environ. Microbiol.">
        <title>Genomic insights into the metabolic potential of the polycyclic aromatic hydrocarbon degrading sulfate-reducing Deltaproteobacterium N47.</title>
        <authorList>
            <person name="Bergmann F."/>
            <person name="Selesi D."/>
            <person name="Weinmaier T."/>
            <person name="Tischler P."/>
            <person name="Rattei T."/>
            <person name="Meckenstock R.U."/>
        </authorList>
    </citation>
    <scope>NUCLEOTIDE SEQUENCE</scope>
</reference>
<dbReference type="EMBL" id="FR695864">
    <property type="protein sequence ID" value="CBX26887.1"/>
    <property type="molecule type" value="Genomic_DNA"/>
</dbReference>
<dbReference type="AlphaFoldDB" id="E1Y8J3"/>
<proteinExistence type="predicted"/>
<dbReference type="Gene3D" id="2.30.110.10">
    <property type="entry name" value="Electron Transport, Fmn-binding Protein, Chain A"/>
    <property type="match status" value="1"/>
</dbReference>
<sequence>MKKIGDLKELFNSQTLAVLATHNNNQPHGCLVAFACSDDLEYL</sequence>
<name>E1Y8J3_9BACT</name>
<gene>
    <name evidence="1" type="ORF">N47_A09160</name>
</gene>
<accession>E1Y8J3</accession>
<dbReference type="InterPro" id="IPR012349">
    <property type="entry name" value="Split_barrel_FMN-bd"/>
</dbReference>
<organism evidence="1">
    <name type="scientific">uncultured Desulfobacterium sp</name>
    <dbReference type="NCBI Taxonomy" id="201089"/>
    <lineage>
        <taxon>Bacteria</taxon>
        <taxon>Pseudomonadati</taxon>
        <taxon>Thermodesulfobacteriota</taxon>
        <taxon>Desulfobacteria</taxon>
        <taxon>Desulfobacterales</taxon>
        <taxon>Desulfobacteriaceae</taxon>
        <taxon>Desulfobacterium</taxon>
        <taxon>environmental samples</taxon>
    </lineage>
</organism>
<evidence type="ECO:0000313" key="1">
    <source>
        <dbReference type="EMBL" id="CBX26887.1"/>
    </source>
</evidence>
<protein>
    <recommendedName>
        <fullName evidence="2">Pyridoxamine 5'-phosphate oxidase putative domain-containing protein</fullName>
    </recommendedName>
</protein>